<dbReference type="InterPro" id="IPR029058">
    <property type="entry name" value="AB_hydrolase_fold"/>
</dbReference>
<name>A0ABP9PLF8_9ACTN</name>
<reference evidence="5" key="1">
    <citation type="journal article" date="2019" name="Int. J. Syst. Evol. Microbiol.">
        <title>The Global Catalogue of Microorganisms (GCM) 10K type strain sequencing project: providing services to taxonomists for standard genome sequencing and annotation.</title>
        <authorList>
            <consortium name="The Broad Institute Genomics Platform"/>
            <consortium name="The Broad Institute Genome Sequencing Center for Infectious Disease"/>
            <person name="Wu L."/>
            <person name="Ma J."/>
        </authorList>
    </citation>
    <scope>NUCLEOTIDE SEQUENCE [LARGE SCALE GENOMIC DNA]</scope>
    <source>
        <strain evidence="5">JCM 18459</strain>
    </source>
</reference>
<dbReference type="Pfam" id="PF10503">
    <property type="entry name" value="Esterase_PHB"/>
    <property type="match status" value="1"/>
</dbReference>
<dbReference type="Gene3D" id="3.40.50.1820">
    <property type="entry name" value="alpha/beta hydrolase"/>
    <property type="match status" value="1"/>
</dbReference>
<sequence length="337" mass="34243">MPAARPVRAPRRAVAALASLLVVVTLAGCGTPEPTASSEPRVTPEGGWTTRGVAGLDVRVHLPGTAPTLGRGRALMIGLHGCGQTGRELAATGSWVATADAHGMVVALPTVPDGGVLAGCWDYYGPDHSRTAPARHDDDLLALTRALVADPRYDVDPDQVYVAGVSSGAGEAMVLGCLAPDLFAGVGLAAGPTIGTTATQTREVATDAATARRLCASLAGRHRGAFATQLTSVVHGADDRLAAPGYATVSAETMAGLYGATSTAAIDPADLPGGRPDDDGTVYSDARGPRVSLVTVDGLGHAWPAGAPPGGPFVSATGLDYPAYLTDFLFAHNRRVR</sequence>
<evidence type="ECO:0000313" key="4">
    <source>
        <dbReference type="EMBL" id="GAA5148562.1"/>
    </source>
</evidence>
<dbReference type="EMBL" id="BAABKG010000003">
    <property type="protein sequence ID" value="GAA5148562.1"/>
    <property type="molecule type" value="Genomic_DNA"/>
</dbReference>
<keyword evidence="1 3" id="KW-0732">Signal</keyword>
<evidence type="ECO:0000313" key="5">
    <source>
        <dbReference type="Proteomes" id="UP001500221"/>
    </source>
</evidence>
<dbReference type="RefSeq" id="WP_345458374.1">
    <property type="nucleotide sequence ID" value="NZ_BAABKG010000003.1"/>
</dbReference>
<dbReference type="Proteomes" id="UP001500221">
    <property type="component" value="Unassembled WGS sequence"/>
</dbReference>
<feature type="signal peptide" evidence="3">
    <location>
        <begin position="1"/>
        <end position="27"/>
    </location>
</feature>
<evidence type="ECO:0000256" key="1">
    <source>
        <dbReference type="ARBA" id="ARBA00022729"/>
    </source>
</evidence>
<accession>A0ABP9PLF8</accession>
<keyword evidence="2" id="KW-0378">Hydrolase</keyword>
<dbReference type="PROSITE" id="PS51257">
    <property type="entry name" value="PROKAR_LIPOPROTEIN"/>
    <property type="match status" value="1"/>
</dbReference>
<protein>
    <recommendedName>
        <fullName evidence="6">PHB depolymerase family esterase</fullName>
    </recommendedName>
</protein>
<dbReference type="PANTHER" id="PTHR43037">
    <property type="entry name" value="UNNAMED PRODUCT-RELATED"/>
    <property type="match status" value="1"/>
</dbReference>
<dbReference type="PANTHER" id="PTHR43037:SF1">
    <property type="entry name" value="BLL1128 PROTEIN"/>
    <property type="match status" value="1"/>
</dbReference>
<proteinExistence type="predicted"/>
<gene>
    <name evidence="4" type="ORF">GCM10023340_22550</name>
</gene>
<dbReference type="InterPro" id="IPR010126">
    <property type="entry name" value="Esterase_phb"/>
</dbReference>
<dbReference type="NCBIfam" id="TIGR01840">
    <property type="entry name" value="esterase_phb"/>
    <property type="match status" value="1"/>
</dbReference>
<dbReference type="InterPro" id="IPR050955">
    <property type="entry name" value="Plant_Biomass_Hydrol_Est"/>
</dbReference>
<evidence type="ECO:0000256" key="2">
    <source>
        <dbReference type="ARBA" id="ARBA00022801"/>
    </source>
</evidence>
<keyword evidence="5" id="KW-1185">Reference proteome</keyword>
<organism evidence="4 5">
    <name type="scientific">Nocardioides marinquilinus</name>
    <dbReference type="NCBI Taxonomy" id="1210400"/>
    <lineage>
        <taxon>Bacteria</taxon>
        <taxon>Bacillati</taxon>
        <taxon>Actinomycetota</taxon>
        <taxon>Actinomycetes</taxon>
        <taxon>Propionibacteriales</taxon>
        <taxon>Nocardioidaceae</taxon>
        <taxon>Nocardioides</taxon>
    </lineage>
</organism>
<comment type="caution">
    <text evidence="4">The sequence shown here is derived from an EMBL/GenBank/DDBJ whole genome shotgun (WGS) entry which is preliminary data.</text>
</comment>
<dbReference type="SUPFAM" id="SSF53474">
    <property type="entry name" value="alpha/beta-Hydrolases"/>
    <property type="match status" value="2"/>
</dbReference>
<feature type="chain" id="PRO_5047358774" description="PHB depolymerase family esterase" evidence="3">
    <location>
        <begin position="28"/>
        <end position="337"/>
    </location>
</feature>
<evidence type="ECO:0008006" key="6">
    <source>
        <dbReference type="Google" id="ProtNLM"/>
    </source>
</evidence>
<evidence type="ECO:0000256" key="3">
    <source>
        <dbReference type="SAM" id="SignalP"/>
    </source>
</evidence>